<dbReference type="RefSeq" id="WP_250057761.1">
    <property type="nucleotide sequence ID" value="NZ_JAMJPH010000040.1"/>
</dbReference>
<dbReference type="AlphaFoldDB" id="A0A9X2DAW2"/>
<keyword evidence="4" id="KW-1185">Reference proteome</keyword>
<evidence type="ECO:0000313" key="3">
    <source>
        <dbReference type="EMBL" id="MCM0622573.1"/>
    </source>
</evidence>
<feature type="domain" description="Chemotaxis phosphatase CheX-like" evidence="2">
    <location>
        <begin position="43"/>
        <end position="119"/>
    </location>
</feature>
<evidence type="ECO:0000259" key="2">
    <source>
        <dbReference type="Pfam" id="PF13690"/>
    </source>
</evidence>
<dbReference type="SUPFAM" id="SSF103039">
    <property type="entry name" value="CheC-like"/>
    <property type="match status" value="1"/>
</dbReference>
<dbReference type="GO" id="GO:0006935">
    <property type="term" value="P:chemotaxis"/>
    <property type="evidence" value="ECO:0007669"/>
    <property type="project" value="UniProtKB-KW"/>
</dbReference>
<dbReference type="Gene3D" id="3.40.1550.10">
    <property type="entry name" value="CheC-like"/>
    <property type="match status" value="1"/>
</dbReference>
<dbReference type="InterPro" id="IPR028976">
    <property type="entry name" value="CheC-like_sf"/>
</dbReference>
<organism evidence="3 4">
    <name type="scientific">Nocardioides bruguierae</name>
    <dbReference type="NCBI Taxonomy" id="2945102"/>
    <lineage>
        <taxon>Bacteria</taxon>
        <taxon>Bacillati</taxon>
        <taxon>Actinomycetota</taxon>
        <taxon>Actinomycetes</taxon>
        <taxon>Propionibacteriales</taxon>
        <taxon>Nocardioidaceae</taxon>
        <taxon>Nocardioides</taxon>
    </lineage>
</organism>
<keyword evidence="1" id="KW-0145">Chemotaxis</keyword>
<gene>
    <name evidence="3" type="ORF">M8330_19985</name>
</gene>
<dbReference type="InterPro" id="IPR028051">
    <property type="entry name" value="CheX-like_dom"/>
</dbReference>
<accession>A0A9X2DAW2</accession>
<comment type="caution">
    <text evidence="3">The sequence shown here is derived from an EMBL/GenBank/DDBJ whole genome shotgun (WGS) entry which is preliminary data.</text>
</comment>
<evidence type="ECO:0000313" key="4">
    <source>
        <dbReference type="Proteomes" id="UP001139485"/>
    </source>
</evidence>
<sequence>MTVVAEPALGDLHTVVEEVWSTFLADGNPILPADGPSEDLHWTAAITVTGEWEAQISVILSEAAARGVGATMLAIDDEACSLADVRDALGELVNIVGGNVKSLMPGPSVLSLPLVGHGDITPTSDLTPVRRLDLAWRGEPVVVVVHVPSQGSSSTATAT</sequence>
<dbReference type="EMBL" id="JAMOIL010000039">
    <property type="protein sequence ID" value="MCM0622573.1"/>
    <property type="molecule type" value="Genomic_DNA"/>
</dbReference>
<protein>
    <submittedName>
        <fullName evidence="3">Chemotaxis protein CheX</fullName>
    </submittedName>
</protein>
<proteinExistence type="predicted"/>
<dbReference type="Pfam" id="PF13690">
    <property type="entry name" value="CheX"/>
    <property type="match status" value="1"/>
</dbReference>
<dbReference type="Proteomes" id="UP001139485">
    <property type="component" value="Unassembled WGS sequence"/>
</dbReference>
<reference evidence="3" key="1">
    <citation type="submission" date="2022-05" db="EMBL/GenBank/DDBJ databases">
        <authorList>
            <person name="Tuo L."/>
        </authorList>
    </citation>
    <scope>NUCLEOTIDE SEQUENCE</scope>
    <source>
        <strain evidence="3">BSK12Z-4</strain>
    </source>
</reference>
<evidence type="ECO:0000256" key="1">
    <source>
        <dbReference type="ARBA" id="ARBA00022500"/>
    </source>
</evidence>
<name>A0A9X2DAW2_9ACTN</name>